<reference evidence="2 3" key="1">
    <citation type="submission" date="2019-02" db="EMBL/GenBank/DDBJ databases">
        <title>Deep-cultivation of Planctomycetes and their phenomic and genomic characterization uncovers novel biology.</title>
        <authorList>
            <person name="Wiegand S."/>
            <person name="Jogler M."/>
            <person name="Boedeker C."/>
            <person name="Pinto D."/>
            <person name="Vollmers J."/>
            <person name="Rivas-Marin E."/>
            <person name="Kohn T."/>
            <person name="Peeters S.H."/>
            <person name="Heuer A."/>
            <person name="Rast P."/>
            <person name="Oberbeckmann S."/>
            <person name="Bunk B."/>
            <person name="Jeske O."/>
            <person name="Meyerdierks A."/>
            <person name="Storesund J.E."/>
            <person name="Kallscheuer N."/>
            <person name="Luecker S."/>
            <person name="Lage O.M."/>
            <person name="Pohl T."/>
            <person name="Merkel B.J."/>
            <person name="Hornburger P."/>
            <person name="Mueller R.-W."/>
            <person name="Bruemmer F."/>
            <person name="Labrenz M."/>
            <person name="Spormann A.M."/>
            <person name="Op den Camp H."/>
            <person name="Overmann J."/>
            <person name="Amann R."/>
            <person name="Jetten M.S.M."/>
            <person name="Mascher T."/>
            <person name="Medema M.H."/>
            <person name="Devos D.P."/>
            <person name="Kaster A.-K."/>
            <person name="Ovreas L."/>
            <person name="Rohde M."/>
            <person name="Galperin M.Y."/>
            <person name="Jogler C."/>
        </authorList>
    </citation>
    <scope>NUCLEOTIDE SEQUENCE [LARGE SCALE GENOMIC DNA]</scope>
    <source>
        <strain evidence="2 3">Spa11</strain>
    </source>
</reference>
<accession>A0A518KD05</accession>
<dbReference type="Pfam" id="PF05150">
    <property type="entry name" value="Legionella_OMP"/>
    <property type="match status" value="1"/>
</dbReference>
<protein>
    <submittedName>
        <fullName evidence="2">Uncharacterized protein</fullName>
    </submittedName>
</protein>
<dbReference type="InterPro" id="IPR007825">
    <property type="entry name" value="Major_OMP_Legionella"/>
</dbReference>
<dbReference type="Proteomes" id="UP000316426">
    <property type="component" value="Chromosome"/>
</dbReference>
<proteinExistence type="predicted"/>
<dbReference type="KEGG" id="bmei:Spa11_38960"/>
<keyword evidence="3" id="KW-1185">Reference proteome</keyword>
<gene>
    <name evidence="2" type="ORF">Spa11_38960</name>
</gene>
<organism evidence="2 3">
    <name type="scientific">Botrimarina mediterranea</name>
    <dbReference type="NCBI Taxonomy" id="2528022"/>
    <lineage>
        <taxon>Bacteria</taxon>
        <taxon>Pseudomonadati</taxon>
        <taxon>Planctomycetota</taxon>
        <taxon>Planctomycetia</taxon>
        <taxon>Pirellulales</taxon>
        <taxon>Lacipirellulaceae</taxon>
        <taxon>Botrimarina</taxon>
    </lineage>
</organism>
<keyword evidence="1" id="KW-0732">Signal</keyword>
<evidence type="ECO:0000256" key="1">
    <source>
        <dbReference type="SAM" id="SignalP"/>
    </source>
</evidence>
<dbReference type="AlphaFoldDB" id="A0A518KD05"/>
<feature type="chain" id="PRO_5021741298" evidence="1">
    <location>
        <begin position="24"/>
        <end position="385"/>
    </location>
</feature>
<feature type="signal peptide" evidence="1">
    <location>
        <begin position="1"/>
        <end position="23"/>
    </location>
</feature>
<name>A0A518KD05_9BACT</name>
<dbReference type="EMBL" id="CP036349">
    <property type="protein sequence ID" value="QDV75676.1"/>
    <property type="molecule type" value="Genomic_DNA"/>
</dbReference>
<evidence type="ECO:0000313" key="3">
    <source>
        <dbReference type="Proteomes" id="UP000316426"/>
    </source>
</evidence>
<evidence type="ECO:0000313" key="2">
    <source>
        <dbReference type="EMBL" id="QDV75676.1"/>
    </source>
</evidence>
<dbReference type="RefSeq" id="WP_145115332.1">
    <property type="nucleotide sequence ID" value="NZ_CP036349.1"/>
</dbReference>
<sequence precursor="true">MTILMRGACALLLAAGFVGGVSAQSIDKGAVAAKFDSDMALANAVQQASCDCGPIGDECGTCDLGYCGSGVGGGGQVFVGAEWLSVRGTFSEATAYREYSLANDLETFHQFDMDYGSSYRVFGGYRLCNCGGEVRFTYTNFNSDGGFTSPPNPNDNTDTIYYAPYELALGDGDVVYGRAKVNVDNYDIGFSKTIPLGCPLQSGCGDCGDCCDPCCQPCAAWDITWSGGVRFASVDSSLAYGTTRASTSNVPNRFAESTVNFDGAGLRFGLTGRRYFGRTGVLSAYLRGDISLLLGDVEHGVSGTTFTDTSITTTEVIPVTEIEAGLTGYVTQNLSVSAGYLLSAWHDLGHRTEYNYSVSPSQVYSMDDANMMMFDGFFIRATAAF</sequence>